<organism evidence="2 3">
    <name type="scientific">Paramecium pentaurelia</name>
    <dbReference type="NCBI Taxonomy" id="43138"/>
    <lineage>
        <taxon>Eukaryota</taxon>
        <taxon>Sar</taxon>
        <taxon>Alveolata</taxon>
        <taxon>Ciliophora</taxon>
        <taxon>Intramacronucleata</taxon>
        <taxon>Oligohymenophorea</taxon>
        <taxon>Peniculida</taxon>
        <taxon>Parameciidae</taxon>
        <taxon>Paramecium</taxon>
    </lineage>
</organism>
<name>A0A8S1VVB2_9CILI</name>
<proteinExistence type="predicted"/>
<comment type="caution">
    <text evidence="2">The sequence shown here is derived from an EMBL/GenBank/DDBJ whole genome shotgun (WGS) entry which is preliminary data.</text>
</comment>
<dbReference type="EMBL" id="CAJJDO010000073">
    <property type="protein sequence ID" value="CAD8180193.1"/>
    <property type="molecule type" value="Genomic_DNA"/>
</dbReference>
<reference evidence="2" key="1">
    <citation type="submission" date="2021-01" db="EMBL/GenBank/DDBJ databases">
        <authorList>
            <consortium name="Genoscope - CEA"/>
            <person name="William W."/>
        </authorList>
    </citation>
    <scope>NUCLEOTIDE SEQUENCE</scope>
</reference>
<accession>A0A8S1VVB2</accession>
<dbReference type="EMBL" id="CAJJDO010000073">
    <property type="protein sequence ID" value="CAD8180191.1"/>
    <property type="molecule type" value="Genomic_DNA"/>
</dbReference>
<evidence type="ECO:0000313" key="2">
    <source>
        <dbReference type="EMBL" id="CAD8180193.1"/>
    </source>
</evidence>
<protein>
    <submittedName>
        <fullName evidence="2">Uncharacterized protein</fullName>
    </submittedName>
</protein>
<dbReference type="Proteomes" id="UP000689195">
    <property type="component" value="Unassembled WGS sequence"/>
</dbReference>
<evidence type="ECO:0000313" key="3">
    <source>
        <dbReference type="Proteomes" id="UP000689195"/>
    </source>
</evidence>
<gene>
    <name evidence="1" type="ORF">PPENT_87.1.T0730202</name>
    <name evidence="2" type="ORF">PPENT_87.1.T0730203</name>
</gene>
<sequence>MNRKVYKQDESCVRTKIIKIAWNMEEDNYSKKESEFVELINRNSLICTQQKSQLMWKKMEKNLRTQEQNQLILETRRRLKAIITYLRIWKIVVKDSMDYLKQKQQIVSKSIHQCT</sequence>
<dbReference type="AlphaFoldDB" id="A0A8S1VVB2"/>
<evidence type="ECO:0000313" key="1">
    <source>
        <dbReference type="EMBL" id="CAD8180191.1"/>
    </source>
</evidence>
<keyword evidence="3" id="KW-1185">Reference proteome</keyword>